<dbReference type="EMBL" id="CAJPWZ010000062">
    <property type="protein sequence ID" value="CAG2185082.1"/>
    <property type="molecule type" value="Genomic_DNA"/>
</dbReference>
<protein>
    <recommendedName>
        <fullName evidence="1">Reverse transcriptase domain-containing protein</fullName>
    </recommendedName>
</protein>
<dbReference type="PANTHER" id="PTHR31635">
    <property type="entry name" value="REVERSE TRANSCRIPTASE DOMAIN-CONTAINING PROTEIN-RELATED"/>
    <property type="match status" value="1"/>
</dbReference>
<evidence type="ECO:0000313" key="2">
    <source>
        <dbReference type="EMBL" id="CAG2185082.1"/>
    </source>
</evidence>
<gene>
    <name evidence="2" type="ORF">MEDL_699</name>
</gene>
<dbReference type="CDD" id="cd01650">
    <property type="entry name" value="RT_nLTR_like"/>
    <property type="match status" value="1"/>
</dbReference>
<name>A0A8S3PU52_MYTED</name>
<dbReference type="PANTHER" id="PTHR31635:SF196">
    <property type="entry name" value="REVERSE TRANSCRIPTASE DOMAIN-CONTAINING PROTEIN-RELATED"/>
    <property type="match status" value="1"/>
</dbReference>
<accession>A0A8S3PU52</accession>
<dbReference type="Pfam" id="PF00078">
    <property type="entry name" value="RVT_1"/>
    <property type="match status" value="1"/>
</dbReference>
<dbReference type="Proteomes" id="UP000683360">
    <property type="component" value="Unassembled WGS sequence"/>
</dbReference>
<dbReference type="Gene3D" id="3.60.10.10">
    <property type="entry name" value="Endonuclease/exonuclease/phosphatase"/>
    <property type="match status" value="1"/>
</dbReference>
<dbReference type="PROSITE" id="PS50878">
    <property type="entry name" value="RT_POL"/>
    <property type="match status" value="1"/>
</dbReference>
<feature type="domain" description="Reverse transcriptase" evidence="1">
    <location>
        <begin position="492"/>
        <end position="766"/>
    </location>
</feature>
<organism evidence="2 3">
    <name type="scientific">Mytilus edulis</name>
    <name type="common">Blue mussel</name>
    <dbReference type="NCBI Taxonomy" id="6550"/>
    <lineage>
        <taxon>Eukaryota</taxon>
        <taxon>Metazoa</taxon>
        <taxon>Spiralia</taxon>
        <taxon>Lophotrochozoa</taxon>
        <taxon>Mollusca</taxon>
        <taxon>Bivalvia</taxon>
        <taxon>Autobranchia</taxon>
        <taxon>Pteriomorphia</taxon>
        <taxon>Mytilida</taxon>
        <taxon>Mytiloidea</taxon>
        <taxon>Mytilidae</taxon>
        <taxon>Mytilinae</taxon>
        <taxon>Mytilus</taxon>
    </lineage>
</organism>
<dbReference type="InterPro" id="IPR005135">
    <property type="entry name" value="Endo/exonuclease/phosphatase"/>
</dbReference>
<dbReference type="SUPFAM" id="SSF56219">
    <property type="entry name" value="DNase I-like"/>
    <property type="match status" value="1"/>
</dbReference>
<comment type="caution">
    <text evidence="2">The sequence shown here is derived from an EMBL/GenBank/DDBJ whole genome shotgun (WGS) entry which is preliminary data.</text>
</comment>
<dbReference type="CDD" id="cd09076">
    <property type="entry name" value="L1-EN"/>
    <property type="match status" value="1"/>
</dbReference>
<dbReference type="InterPro" id="IPR036691">
    <property type="entry name" value="Endo/exonu/phosph_ase_sf"/>
</dbReference>
<reference evidence="2" key="1">
    <citation type="submission" date="2021-03" db="EMBL/GenBank/DDBJ databases">
        <authorList>
            <person name="Bekaert M."/>
        </authorList>
    </citation>
    <scope>NUCLEOTIDE SEQUENCE</scope>
</reference>
<sequence length="1287" mass="150421">MVVICSLNCNGMRNVVNLQRFLSIVQDRKFGIVLLQETFWDDGFIQSMKHMYEGDIYYSNGTDGRQGVAVLVSKYYKDKIKCIYKDKQGRFIHVTYHENDTLVNLVSLYAPNVVSDRCNFFDFVIDYTKDLDNLIIGGDFNTSLSVLDRGSKTCHMNDEPYRKLSKLMNDNNLYDIWRARNPDCQIFSWKRISEGKLQQSRIDYFLISRNMSSFVQSLYYNVTSMSDHSFVIMNLNCTCIERGPGLWVLNNTLLFNEEYVQRVKDIISQEKESELFHRDFLVWWDNLKYRIKRYSQILSSDLAKQNKREYYKLERQINNICSKAASGMVIDIAKLESLKLELSNFEIEKCKGAVLRAKAIWAVESDKNTKYFLNLEKYKQESNAIKELLNENGDTVSDTEGILELQHSFFSDLYSCVTTDENKMSELLNYVTKTVNEDDNTMCNDDVTEDELCKAINQLSKNKSPGSDGLTVEFYCKFYSELKYVLLKLFDAIEEEGILSRSMKCGIISLVYKKKGERNFLKNYRPISLLQVDYKILARIMSNRLKYVLPKIISEDQTCCVIGRDISNNISNVRDIMELVERDDLEGYFLKLDQANAFDRVSHTYLLEVLKKFGFGDRFVKWISIFYNGINSAVKCNGFLTKYFVIKNGIRQGCPISALLYVLVAEPLHCKIVQNVNIKGINIPNSNKIGLIYQHADDTTLSLCNKESIPEVFKEFDLYSKATGAKINRQKSEILCLGTGTLSVVEKDYIGLKVCEDYFQLLGVFIGKNRKMCDEMNWKNKIVKIKSLLNIWLLRRLTIHGRVSVINSLMLSRFWYALFVTALPEWAYIEIKRLCVNFIWKNRCHLVKYNCIVDDKSRGGLNVADIKCKIYAFRLKFLGRLLDDEYEVLWKYTFKYFVSSIYEMKLCHNVFYTVIPNCELKKLPVVYQEFFQALNCIRKQIEFPLSVENIYDQPLFVNPNIVFNNRTIVWHDFIGAGIVCLKDICFEVKTGFLPDHAIVEMIQVVYEDVNVQYVVDRYRNLLNVIPVEWKNTVNTDIHRISIPRTIDISIICKNVHYDLKLCSTKTLYTIMLENIVEEPVGIELWKSEFDVSSEAFSKIWEHVNMYWKPSNLVELDFKVLHNCIFTNVKLQKIGLVDDNICKVCCSEKEDILHIFMNCDKLEDFHNYLSSLLVRIFENCDSDKISLVRSEELLILGLRWHMKGVNDSFLNFFMSVARFCIFRRRNLLNSGYSSVNLIKLFKYTLKHYVTYMYVYLCRCHNMSHIFQKKFVMDNPLLEETDNVLVFKL</sequence>
<keyword evidence="3" id="KW-1185">Reference proteome</keyword>
<dbReference type="GO" id="GO:0003824">
    <property type="term" value="F:catalytic activity"/>
    <property type="evidence" value="ECO:0007669"/>
    <property type="project" value="InterPro"/>
</dbReference>
<evidence type="ECO:0000313" key="3">
    <source>
        <dbReference type="Proteomes" id="UP000683360"/>
    </source>
</evidence>
<dbReference type="InterPro" id="IPR000477">
    <property type="entry name" value="RT_dom"/>
</dbReference>
<proteinExistence type="predicted"/>
<dbReference type="OrthoDB" id="6244150at2759"/>
<evidence type="ECO:0000259" key="1">
    <source>
        <dbReference type="PROSITE" id="PS50878"/>
    </source>
</evidence>
<dbReference type="Pfam" id="PF03372">
    <property type="entry name" value="Exo_endo_phos"/>
    <property type="match status" value="1"/>
</dbReference>